<dbReference type="EMBL" id="FWXV01000007">
    <property type="protein sequence ID" value="SMD21986.1"/>
    <property type="molecule type" value="Genomic_DNA"/>
</dbReference>
<dbReference type="RefSeq" id="WP_160096909.1">
    <property type="nucleotide sequence ID" value="NZ_FWXV01000007.1"/>
</dbReference>
<keyword evidence="5" id="KW-1185">Reference proteome</keyword>
<accession>A0A1W2FJV8</accession>
<evidence type="ECO:0000313" key="5">
    <source>
        <dbReference type="Proteomes" id="UP000192674"/>
    </source>
</evidence>
<organism evidence="4 5">
    <name type="scientific">Kibdelosporangium aridum</name>
    <dbReference type="NCBI Taxonomy" id="2030"/>
    <lineage>
        <taxon>Bacteria</taxon>
        <taxon>Bacillati</taxon>
        <taxon>Actinomycetota</taxon>
        <taxon>Actinomycetes</taxon>
        <taxon>Pseudonocardiales</taxon>
        <taxon>Pseudonocardiaceae</taxon>
        <taxon>Kibdelosporangium</taxon>
    </lineage>
</organism>
<dbReference type="InterPro" id="IPR055149">
    <property type="entry name" value="Agl_cat_D2"/>
</dbReference>
<dbReference type="InterPro" id="IPR011635">
    <property type="entry name" value="CARDB"/>
</dbReference>
<dbReference type="InterPro" id="IPR012334">
    <property type="entry name" value="Pectin_lyas_fold"/>
</dbReference>
<dbReference type="Pfam" id="PF22816">
    <property type="entry name" value="CatAgl_D2"/>
    <property type="match status" value="1"/>
</dbReference>
<dbReference type="InterPro" id="IPR011050">
    <property type="entry name" value="Pectin_lyase_fold/virulence"/>
</dbReference>
<proteinExistence type="predicted"/>
<feature type="domain" description="Alpha-1,3-glucanase catalytic" evidence="3">
    <location>
        <begin position="380"/>
        <end position="740"/>
    </location>
</feature>
<dbReference type="SUPFAM" id="SSF51126">
    <property type="entry name" value="Pectin lyase-like"/>
    <property type="match status" value="1"/>
</dbReference>
<protein>
    <submittedName>
        <fullName evidence="4">CARDB protein</fullName>
    </submittedName>
</protein>
<dbReference type="Pfam" id="PF07705">
    <property type="entry name" value="CARDB"/>
    <property type="match status" value="1"/>
</dbReference>
<dbReference type="Gene3D" id="2.160.20.10">
    <property type="entry name" value="Single-stranded right-handed beta-helix, Pectin lyase-like"/>
    <property type="match status" value="1"/>
</dbReference>
<sequence>MTATATVANVGPLASDRPTNVTFYVDGTKTATGQVGPLAAGASVPVPVQLGRFDAGTHQVVARVDEATQIFEENEQNNSSSAASLTITPVHSADIVADVRWESDAFTGIIRNKGTAPTAGIVHPILVTVEEAYTGKRAGTFFGVSVGRLAPGASAQVPLGKWHPRANGKYILRSTMPVDSAEVPIKRGNNINAQDLFIGRGSAMPYDTYEAEDGVLSGGAAVVGPNRTIGDLAGEASGRKAVTLNTVGSAVEFTTRKPTNTLVTRFSIPDAPQGGGRDSSLDVYVNGKFLKPIPLTSKYTWLYGPETWPVNDPAAGPPRHIYDEANLLLGVTVPAGSKIKLVNSRALSHAVDFISVEQVAPAPNPDPARFVTPAGFTHNDVQAAVDKVRTDITGKLQGVYLPPGSYDNPAKLTIAGTAMKVIGAGPWFTRFHAPAAADNTDAGFDVAPSASGSTFAGFSYFGNYQTRIDGPGKVFDLTGVSGLTFDNIWIEHTVVGIWGSNVHNTTVKNSRFRNTFADAVNLTNGSTYNHVINNEARTTGDDSFVLWAATDIFDGEQKNNVFEHLTAILPWRAAGIAVYGGQANTFKDIYIADTLAGSGATISSLSFAAPMRDFGPAHTVVSDVTIVRAGGHFFGAQTFPALWLFSATNKFQAIRVSNVDIVDPTYSGIMFQSNYVNGQLVNKIQDTEFKNVTVTGARKSGDEFEAKSGFGLWANEFPEPGQGPAVGEVTFHGLKLKNNHTDIRNTTSTFRINLK</sequence>
<dbReference type="Gene3D" id="2.60.40.10">
    <property type="entry name" value="Immunoglobulins"/>
    <property type="match status" value="1"/>
</dbReference>
<dbReference type="AlphaFoldDB" id="A0A1W2FJV8"/>
<evidence type="ECO:0000259" key="3">
    <source>
        <dbReference type="Pfam" id="PF22816"/>
    </source>
</evidence>
<evidence type="ECO:0000259" key="1">
    <source>
        <dbReference type="Pfam" id="PF07705"/>
    </source>
</evidence>
<reference evidence="4 5" key="1">
    <citation type="submission" date="2017-04" db="EMBL/GenBank/DDBJ databases">
        <authorList>
            <person name="Afonso C.L."/>
            <person name="Miller P.J."/>
            <person name="Scott M.A."/>
            <person name="Spackman E."/>
            <person name="Goraichik I."/>
            <person name="Dimitrov K.M."/>
            <person name="Suarez D.L."/>
            <person name="Swayne D.E."/>
        </authorList>
    </citation>
    <scope>NUCLEOTIDE SEQUENCE [LARGE SCALE GENOMIC DNA]</scope>
    <source>
        <strain evidence="4 5">DSM 43828</strain>
    </source>
</reference>
<dbReference type="InterPro" id="IPR033801">
    <property type="entry name" value="CBM6-CBM35-CBM36-like_1"/>
</dbReference>
<dbReference type="InterPro" id="IPR013783">
    <property type="entry name" value="Ig-like_fold"/>
</dbReference>
<evidence type="ECO:0000259" key="2">
    <source>
        <dbReference type="Pfam" id="PF22815"/>
    </source>
</evidence>
<dbReference type="Gene3D" id="2.60.120.260">
    <property type="entry name" value="Galactose-binding domain-like"/>
    <property type="match status" value="1"/>
</dbReference>
<evidence type="ECO:0000313" key="4">
    <source>
        <dbReference type="EMBL" id="SMD21986.1"/>
    </source>
</evidence>
<dbReference type="Pfam" id="PF22815">
    <property type="entry name" value="CatAgl_D1"/>
    <property type="match status" value="1"/>
</dbReference>
<dbReference type="CDD" id="cd14490">
    <property type="entry name" value="CBM6-CBM35-CBM36_like_1"/>
    <property type="match status" value="1"/>
</dbReference>
<feature type="domain" description="CBM6/CBM35/CBM36-like 1" evidence="2">
    <location>
        <begin position="204"/>
        <end position="359"/>
    </location>
</feature>
<feature type="domain" description="CARDB" evidence="1">
    <location>
        <begin position="2"/>
        <end position="81"/>
    </location>
</feature>
<dbReference type="Proteomes" id="UP000192674">
    <property type="component" value="Unassembled WGS sequence"/>
</dbReference>
<gene>
    <name evidence="4" type="ORF">SAMN05661093_07249</name>
</gene>
<name>A0A1W2FJV8_KIBAR</name>
<dbReference type="GO" id="GO:0005975">
    <property type="term" value="P:carbohydrate metabolic process"/>
    <property type="evidence" value="ECO:0007669"/>
    <property type="project" value="UniProtKB-ARBA"/>
</dbReference>
<dbReference type="OrthoDB" id="5476529at2"/>